<evidence type="ECO:0000313" key="2">
    <source>
        <dbReference type="Proteomes" id="UP000078595"/>
    </source>
</evidence>
<dbReference type="PANTHER" id="PTHR21310">
    <property type="entry name" value="AMINOGLYCOSIDE PHOSPHOTRANSFERASE-RELATED-RELATED"/>
    <property type="match status" value="1"/>
</dbReference>
<proteinExistence type="predicted"/>
<sequence>MTFYSKVKCFYPSCETVIITGRDTACRICKEARCAEHNTEAHHDCLLSDLSNKPSNTKEKKERDKQIHLRQYAKLLDKLELHRSFIVRSAESLRPGHHCSLHLPGNSHTLVENDKMFGGINVHFPMVFDDGIKWLIRIRQADNGIPPLAILDTTARSEVCTLQVVKSFGLPVPGAWMPEHHLFRDEANNHGSSDHLSICYFFCEYMEGASLSMPNLMPKNCWDANEQDRKIIEDYAKHQIEMSNHPLLFTEIGCLFPSASAEPDMKTQVGPLASLWGLNYVDPPRYPGPFKPNKERYLAQIDIALSNLTRETDQNHCLNAYLWHLTLRELVETCAELSEEVSEVYVRHADDKGDILKGTEEGRITAIFDWEMAYVTTKAEAFSSPIFCYLTYVNYEDQEVYTVREHMLIEYYKKSSRPDLAECVRRGKKYQMLSTIGRFQGWYKMLCYPWALMDAFEETKPDSLRPPLYTSKAWTIYMVDRYKNDQGLQGILKELKWDLDMQKQLSHKEWEEEDAKRRHWWAMSALERTQKKRETIAAKLTRMRAKDFRE</sequence>
<dbReference type="KEGG" id="kdj:28966908"/>
<evidence type="ECO:0008006" key="3">
    <source>
        <dbReference type="Google" id="ProtNLM"/>
    </source>
</evidence>
<keyword evidence="2" id="KW-1185">Reference proteome</keyword>
<reference evidence="1" key="2">
    <citation type="submission" date="2024-02" db="EMBL/GenBank/DDBJ databases">
        <title>Comparative genomics of Cryptococcus and Kwoniella reveals pathogenesis evolution and contrasting modes of karyotype evolution via chromosome fusion or intercentromeric recombination.</title>
        <authorList>
            <person name="Coelho M.A."/>
            <person name="David-Palma M."/>
            <person name="Shea T."/>
            <person name="Bowers K."/>
            <person name="McGinley-Smith S."/>
            <person name="Mohammad A.W."/>
            <person name="Gnirke A."/>
            <person name="Yurkov A.M."/>
            <person name="Nowrousian M."/>
            <person name="Sun S."/>
            <person name="Cuomo C.A."/>
            <person name="Heitman J."/>
        </authorList>
    </citation>
    <scope>NUCLEOTIDE SEQUENCE</scope>
    <source>
        <strain evidence="1">CBS 10117</strain>
    </source>
</reference>
<accession>A0AAJ8KLI8</accession>
<name>A0AAJ8KLI8_9TREE</name>
<dbReference type="RefSeq" id="XP_018265027.2">
    <property type="nucleotide sequence ID" value="XM_018406533.2"/>
</dbReference>
<reference evidence="1" key="1">
    <citation type="submission" date="2013-07" db="EMBL/GenBank/DDBJ databases">
        <authorList>
            <consortium name="The Broad Institute Genome Sequencing Platform"/>
            <person name="Cuomo C."/>
            <person name="Litvintseva A."/>
            <person name="Chen Y."/>
            <person name="Heitman J."/>
            <person name="Sun S."/>
            <person name="Springer D."/>
            <person name="Dromer F."/>
            <person name="Young S.K."/>
            <person name="Zeng Q."/>
            <person name="Gargeya S."/>
            <person name="Fitzgerald M."/>
            <person name="Abouelleil A."/>
            <person name="Alvarado L."/>
            <person name="Berlin A.M."/>
            <person name="Chapman S.B."/>
            <person name="Dewar J."/>
            <person name="Goldberg J."/>
            <person name="Griggs A."/>
            <person name="Gujja S."/>
            <person name="Hansen M."/>
            <person name="Howarth C."/>
            <person name="Imamovic A."/>
            <person name="Larimer J."/>
            <person name="McCowan C."/>
            <person name="Murphy C."/>
            <person name="Pearson M."/>
            <person name="Priest M."/>
            <person name="Roberts A."/>
            <person name="Saif S."/>
            <person name="Shea T."/>
            <person name="Sykes S."/>
            <person name="Wortman J."/>
            <person name="Nusbaum C."/>
            <person name="Birren B."/>
        </authorList>
    </citation>
    <scope>NUCLEOTIDE SEQUENCE</scope>
    <source>
        <strain evidence="1">CBS 10117</strain>
    </source>
</reference>
<dbReference type="PANTHER" id="PTHR21310:SF15">
    <property type="entry name" value="AMINOGLYCOSIDE PHOSPHOTRANSFERASE DOMAIN-CONTAINING PROTEIN"/>
    <property type="match status" value="1"/>
</dbReference>
<protein>
    <recommendedName>
        <fullName evidence="3">Aminoglycoside phosphotransferase domain-containing protein</fullName>
    </recommendedName>
</protein>
<gene>
    <name evidence="1" type="ORF">I303_103186</name>
</gene>
<dbReference type="AlphaFoldDB" id="A0AAJ8KLI8"/>
<dbReference type="GeneID" id="28966908"/>
<dbReference type="InterPro" id="IPR035896">
    <property type="entry name" value="AN1-like_Znf"/>
</dbReference>
<dbReference type="SUPFAM" id="SSF118310">
    <property type="entry name" value="AN1-like Zinc finger"/>
    <property type="match status" value="1"/>
</dbReference>
<organism evidence="1 2">
    <name type="scientific">Kwoniella dejecticola CBS 10117</name>
    <dbReference type="NCBI Taxonomy" id="1296121"/>
    <lineage>
        <taxon>Eukaryota</taxon>
        <taxon>Fungi</taxon>
        <taxon>Dikarya</taxon>
        <taxon>Basidiomycota</taxon>
        <taxon>Agaricomycotina</taxon>
        <taxon>Tremellomycetes</taxon>
        <taxon>Tremellales</taxon>
        <taxon>Cryptococcaceae</taxon>
        <taxon>Kwoniella</taxon>
    </lineage>
</organism>
<evidence type="ECO:0000313" key="1">
    <source>
        <dbReference type="EMBL" id="WWC60612.1"/>
    </source>
</evidence>
<dbReference type="InterPro" id="IPR051678">
    <property type="entry name" value="AGP_Transferase"/>
</dbReference>
<dbReference type="EMBL" id="CP144532">
    <property type="protein sequence ID" value="WWC60612.1"/>
    <property type="molecule type" value="Genomic_DNA"/>
</dbReference>
<dbReference type="Proteomes" id="UP000078595">
    <property type="component" value="Chromosome 3"/>
</dbReference>